<feature type="compositionally biased region" description="Acidic residues" evidence="1">
    <location>
        <begin position="127"/>
        <end position="143"/>
    </location>
</feature>
<feature type="region of interest" description="Disordered" evidence="1">
    <location>
        <begin position="1"/>
        <end position="144"/>
    </location>
</feature>
<evidence type="ECO:0000313" key="3">
    <source>
        <dbReference type="Proteomes" id="UP001607302"/>
    </source>
</evidence>
<dbReference type="AlphaFoldDB" id="A0ABD2AA45"/>
<gene>
    <name evidence="2" type="ORF">V1478_014341</name>
</gene>
<feature type="compositionally biased region" description="Polar residues" evidence="1">
    <location>
        <begin position="59"/>
        <end position="68"/>
    </location>
</feature>
<feature type="compositionally biased region" description="Acidic residues" evidence="1">
    <location>
        <begin position="85"/>
        <end position="106"/>
    </location>
</feature>
<dbReference type="EMBL" id="JAUDFV010000154">
    <property type="protein sequence ID" value="KAL2716665.1"/>
    <property type="molecule type" value="Genomic_DNA"/>
</dbReference>
<feature type="compositionally biased region" description="Basic and acidic residues" evidence="1">
    <location>
        <begin position="107"/>
        <end position="119"/>
    </location>
</feature>
<comment type="caution">
    <text evidence="2">The sequence shown here is derived from an EMBL/GenBank/DDBJ whole genome shotgun (WGS) entry which is preliminary data.</text>
</comment>
<feature type="compositionally biased region" description="Low complexity" evidence="1">
    <location>
        <begin position="27"/>
        <end position="37"/>
    </location>
</feature>
<sequence>VGKERKNMEENMRDTYTPNVSVDRGESSSSVTATSVAWKDGDRPSAKVKKADGREKSNIRGTCSTPTSCGEERKKIEREEKKISEDEEEEEEEEKEEKEEREEREEDFSTLKMERDRDLVNVGGSSNDDDDDDNDDDDDEDQDATMVVAAVMAAAISKRRALTYGHEFTSFVRLSTLFYIFSCKRTEHS</sequence>
<organism evidence="2 3">
    <name type="scientific">Vespula squamosa</name>
    <name type="common">Southern yellow jacket</name>
    <name type="synonym">Wasp</name>
    <dbReference type="NCBI Taxonomy" id="30214"/>
    <lineage>
        <taxon>Eukaryota</taxon>
        <taxon>Metazoa</taxon>
        <taxon>Ecdysozoa</taxon>
        <taxon>Arthropoda</taxon>
        <taxon>Hexapoda</taxon>
        <taxon>Insecta</taxon>
        <taxon>Pterygota</taxon>
        <taxon>Neoptera</taxon>
        <taxon>Endopterygota</taxon>
        <taxon>Hymenoptera</taxon>
        <taxon>Apocrita</taxon>
        <taxon>Aculeata</taxon>
        <taxon>Vespoidea</taxon>
        <taxon>Vespidae</taxon>
        <taxon>Vespinae</taxon>
        <taxon>Vespula</taxon>
    </lineage>
</organism>
<dbReference type="Proteomes" id="UP001607302">
    <property type="component" value="Unassembled WGS sequence"/>
</dbReference>
<feature type="compositionally biased region" description="Basic and acidic residues" evidence="1">
    <location>
        <begin position="70"/>
        <end position="84"/>
    </location>
</feature>
<feature type="compositionally biased region" description="Basic and acidic residues" evidence="1">
    <location>
        <begin position="39"/>
        <end position="58"/>
    </location>
</feature>
<evidence type="ECO:0000256" key="1">
    <source>
        <dbReference type="SAM" id="MobiDB-lite"/>
    </source>
</evidence>
<feature type="non-terminal residue" evidence="2">
    <location>
        <position position="1"/>
    </location>
</feature>
<evidence type="ECO:0000313" key="2">
    <source>
        <dbReference type="EMBL" id="KAL2716665.1"/>
    </source>
</evidence>
<proteinExistence type="predicted"/>
<feature type="compositionally biased region" description="Basic and acidic residues" evidence="1">
    <location>
        <begin position="1"/>
        <end position="13"/>
    </location>
</feature>
<reference evidence="2 3" key="1">
    <citation type="journal article" date="2024" name="Ann. Entomol. Soc. Am.">
        <title>Genomic analyses of the southern and eastern yellowjacket wasps (Hymenoptera: Vespidae) reveal evolutionary signatures of social life.</title>
        <authorList>
            <person name="Catto M.A."/>
            <person name="Caine P.B."/>
            <person name="Orr S.E."/>
            <person name="Hunt B.G."/>
            <person name="Goodisman M.A.D."/>
        </authorList>
    </citation>
    <scope>NUCLEOTIDE SEQUENCE [LARGE SCALE GENOMIC DNA]</scope>
    <source>
        <strain evidence="2">233</strain>
        <tissue evidence="2">Head and thorax</tissue>
    </source>
</reference>
<accession>A0ABD2AA45</accession>
<protein>
    <submittedName>
        <fullName evidence="2">Uncharacterized protein</fullName>
    </submittedName>
</protein>
<keyword evidence="3" id="KW-1185">Reference proteome</keyword>
<name>A0ABD2AA45_VESSQ</name>